<dbReference type="PANTHER" id="PTHR11088:SF60">
    <property type="entry name" value="TRNA DIMETHYLALLYLTRANSFERASE"/>
    <property type="match status" value="1"/>
</dbReference>
<evidence type="ECO:0000256" key="9">
    <source>
        <dbReference type="ARBA" id="ARBA00049563"/>
    </source>
</evidence>
<gene>
    <name evidence="10 14" type="primary">miaA</name>
    <name evidence="14" type="ORF">FNA67_14675</name>
</gene>
<dbReference type="AlphaFoldDB" id="A0A5B9DQI4"/>
<name>A0A5B9DQI4_9HYPH</name>
<keyword evidence="4 10" id="KW-0808">Transferase</keyword>
<comment type="subunit">
    <text evidence="10">Monomer.</text>
</comment>
<dbReference type="SUPFAM" id="SSF52540">
    <property type="entry name" value="P-loop containing nucleoside triphosphate hydrolases"/>
    <property type="match status" value="2"/>
</dbReference>
<feature type="binding site" evidence="10">
    <location>
        <begin position="18"/>
        <end position="23"/>
    </location>
    <ligand>
        <name>substrate</name>
    </ligand>
</feature>
<keyword evidence="5 10" id="KW-0819">tRNA processing</keyword>
<evidence type="ECO:0000256" key="8">
    <source>
        <dbReference type="ARBA" id="ARBA00022842"/>
    </source>
</evidence>
<reference evidence="14 15" key="1">
    <citation type="journal article" date="2015" name="Int. J. Syst. Evol. Microbiol.">
        <title>Youhaiella tibetensis gen. nov., sp. nov., isolated from subsurface sediment.</title>
        <authorList>
            <person name="Wang Y.X."/>
            <person name="Huang F.Q."/>
            <person name="Nogi Y."/>
            <person name="Pang S.J."/>
            <person name="Wang P.K."/>
            <person name="Lv J."/>
        </authorList>
    </citation>
    <scope>NUCLEOTIDE SEQUENCE [LARGE SCALE GENOMIC DNA]</scope>
    <source>
        <strain evidence="15">fig4</strain>
    </source>
</reference>
<dbReference type="HAMAP" id="MF_00185">
    <property type="entry name" value="IPP_trans"/>
    <property type="match status" value="1"/>
</dbReference>
<accession>A0A5B9DQI4</accession>
<evidence type="ECO:0000256" key="12">
    <source>
        <dbReference type="RuleBase" id="RU003784"/>
    </source>
</evidence>
<comment type="function">
    <text evidence="2 10 12">Catalyzes the transfer of a dimethylallyl group onto the adenine at position 37 in tRNAs that read codons beginning with uridine, leading to the formation of N6-(dimethylallyl)adenosine (i(6)A).</text>
</comment>
<comment type="caution">
    <text evidence="10">Lacks conserved residue(s) required for the propagation of feature annotation.</text>
</comment>
<keyword evidence="8 10" id="KW-0460">Magnesium</keyword>
<dbReference type="Proteomes" id="UP000321062">
    <property type="component" value="Chromosome"/>
</dbReference>
<evidence type="ECO:0000256" key="13">
    <source>
        <dbReference type="RuleBase" id="RU003785"/>
    </source>
</evidence>
<comment type="catalytic activity">
    <reaction evidence="9 10 11">
        <text>adenosine(37) in tRNA + dimethylallyl diphosphate = N(6)-dimethylallyladenosine(37) in tRNA + diphosphate</text>
        <dbReference type="Rhea" id="RHEA:26482"/>
        <dbReference type="Rhea" id="RHEA-COMP:10162"/>
        <dbReference type="Rhea" id="RHEA-COMP:10375"/>
        <dbReference type="ChEBI" id="CHEBI:33019"/>
        <dbReference type="ChEBI" id="CHEBI:57623"/>
        <dbReference type="ChEBI" id="CHEBI:74411"/>
        <dbReference type="ChEBI" id="CHEBI:74415"/>
        <dbReference type="EC" id="2.5.1.75"/>
    </reaction>
</comment>
<keyword evidence="7 10" id="KW-0067">ATP-binding</keyword>
<dbReference type="Gene3D" id="1.10.20.140">
    <property type="match status" value="1"/>
</dbReference>
<dbReference type="EMBL" id="CP041690">
    <property type="protein sequence ID" value="QEE21356.1"/>
    <property type="molecule type" value="Genomic_DNA"/>
</dbReference>
<dbReference type="InterPro" id="IPR018022">
    <property type="entry name" value="IPT"/>
</dbReference>
<dbReference type="OrthoDB" id="9776390at2"/>
<organism evidence="14 15">
    <name type="scientific">Paradevosia tibetensis</name>
    <dbReference type="NCBI Taxonomy" id="1447062"/>
    <lineage>
        <taxon>Bacteria</taxon>
        <taxon>Pseudomonadati</taxon>
        <taxon>Pseudomonadota</taxon>
        <taxon>Alphaproteobacteria</taxon>
        <taxon>Hyphomicrobiales</taxon>
        <taxon>Devosiaceae</taxon>
        <taxon>Paradevosia</taxon>
    </lineage>
</organism>
<dbReference type="InterPro" id="IPR039657">
    <property type="entry name" value="Dimethylallyltransferase"/>
</dbReference>
<comment type="cofactor">
    <cofactor evidence="1 10">
        <name>Mg(2+)</name>
        <dbReference type="ChEBI" id="CHEBI:18420"/>
    </cofactor>
</comment>
<proteinExistence type="inferred from homology"/>
<evidence type="ECO:0000256" key="7">
    <source>
        <dbReference type="ARBA" id="ARBA00022840"/>
    </source>
</evidence>
<dbReference type="PANTHER" id="PTHR11088">
    <property type="entry name" value="TRNA DIMETHYLALLYLTRANSFERASE"/>
    <property type="match status" value="1"/>
</dbReference>
<evidence type="ECO:0000256" key="3">
    <source>
        <dbReference type="ARBA" id="ARBA00005842"/>
    </source>
</evidence>
<feature type="binding site" evidence="10">
    <location>
        <begin position="16"/>
        <end position="23"/>
    </location>
    <ligand>
        <name>ATP</name>
        <dbReference type="ChEBI" id="CHEBI:30616"/>
    </ligand>
</feature>
<evidence type="ECO:0000313" key="15">
    <source>
        <dbReference type="Proteomes" id="UP000321062"/>
    </source>
</evidence>
<evidence type="ECO:0000313" key="14">
    <source>
        <dbReference type="EMBL" id="QEE21356.1"/>
    </source>
</evidence>
<evidence type="ECO:0000256" key="10">
    <source>
        <dbReference type="HAMAP-Rule" id="MF_00185"/>
    </source>
</evidence>
<dbReference type="NCBIfam" id="TIGR00174">
    <property type="entry name" value="miaA"/>
    <property type="match status" value="1"/>
</dbReference>
<evidence type="ECO:0000256" key="11">
    <source>
        <dbReference type="RuleBase" id="RU003783"/>
    </source>
</evidence>
<protein>
    <recommendedName>
        <fullName evidence="10">tRNA dimethylallyltransferase</fullName>
        <ecNumber evidence="10">2.5.1.75</ecNumber>
    </recommendedName>
    <alternativeName>
        <fullName evidence="10">Dimethylallyl diphosphate:tRNA dimethylallyltransferase</fullName>
        <shortName evidence="10">DMAPP:tRNA dimethylallyltransferase</shortName>
        <shortName evidence="10">DMATase</shortName>
    </alternativeName>
    <alternativeName>
        <fullName evidence="10">Isopentenyl-diphosphate:tRNA isopentenyltransferase</fullName>
        <shortName evidence="10">IPP transferase</shortName>
        <shortName evidence="10">IPPT</shortName>
        <shortName evidence="10">IPTase</shortName>
    </alternativeName>
</protein>
<keyword evidence="15" id="KW-1185">Reference proteome</keyword>
<evidence type="ECO:0000256" key="4">
    <source>
        <dbReference type="ARBA" id="ARBA00022679"/>
    </source>
</evidence>
<evidence type="ECO:0000256" key="2">
    <source>
        <dbReference type="ARBA" id="ARBA00003213"/>
    </source>
</evidence>
<feature type="region of interest" description="Interaction with substrate tRNA" evidence="10">
    <location>
        <begin position="164"/>
        <end position="168"/>
    </location>
</feature>
<evidence type="ECO:0000256" key="5">
    <source>
        <dbReference type="ARBA" id="ARBA00022694"/>
    </source>
</evidence>
<dbReference type="GO" id="GO:0052381">
    <property type="term" value="F:tRNA dimethylallyltransferase activity"/>
    <property type="evidence" value="ECO:0007669"/>
    <property type="project" value="UniProtKB-UniRule"/>
</dbReference>
<dbReference type="Gene3D" id="3.40.50.300">
    <property type="entry name" value="P-loop containing nucleotide triphosphate hydrolases"/>
    <property type="match status" value="1"/>
</dbReference>
<evidence type="ECO:0000256" key="6">
    <source>
        <dbReference type="ARBA" id="ARBA00022741"/>
    </source>
</evidence>
<dbReference type="GO" id="GO:0006400">
    <property type="term" value="P:tRNA modification"/>
    <property type="evidence" value="ECO:0007669"/>
    <property type="project" value="TreeGrafter"/>
</dbReference>
<dbReference type="KEGG" id="yti:FNA67_14675"/>
<comment type="similarity">
    <text evidence="3 10 13">Belongs to the IPP transferase family.</text>
</comment>
<evidence type="ECO:0000256" key="1">
    <source>
        <dbReference type="ARBA" id="ARBA00001946"/>
    </source>
</evidence>
<dbReference type="GO" id="GO:0005524">
    <property type="term" value="F:ATP binding"/>
    <property type="evidence" value="ECO:0007669"/>
    <property type="project" value="UniProtKB-UniRule"/>
</dbReference>
<feature type="site" description="Interaction with substrate tRNA" evidence="10">
    <location>
        <position position="106"/>
    </location>
</feature>
<dbReference type="Pfam" id="PF01715">
    <property type="entry name" value="IPPT"/>
    <property type="match status" value="1"/>
</dbReference>
<dbReference type="InterPro" id="IPR027417">
    <property type="entry name" value="P-loop_NTPase"/>
</dbReference>
<sequence length="296" mass="32286">MVMSGAPKRRAVLIAGPTASGKSALALARARESGGIVVNTDAMQVYDVLRVVTARPSAAEEAQAEHRLYGFVSPSERFSTGAWAGAVEKLIQETDRERPLIFVGGTGLYFEALTNGFAEVPTVPAEVVAEAEKEIQGLDAENRARLIAERDPEMARRLRAPDPQRVVRALAVLKATGRSLASFQDAAQSGLLEGFEVERVVLNPDRDVLRERIARRFETMFDGGAVDEVGALMAMDLDPALPAMKAIGVPEIAAVLAGRMSEDEAIERAIIATRQYAKRQRTWMRNRMGDWTWIAP</sequence>
<dbReference type="EC" id="2.5.1.75" evidence="10"/>
<keyword evidence="6 10" id="KW-0547">Nucleotide-binding</keyword>